<accession>A0A5C7IRV5</accession>
<keyword evidence="3" id="KW-1133">Transmembrane helix</keyword>
<organism evidence="4 5">
    <name type="scientific">Acer yangbiense</name>
    <dbReference type="NCBI Taxonomy" id="1000413"/>
    <lineage>
        <taxon>Eukaryota</taxon>
        <taxon>Viridiplantae</taxon>
        <taxon>Streptophyta</taxon>
        <taxon>Embryophyta</taxon>
        <taxon>Tracheophyta</taxon>
        <taxon>Spermatophyta</taxon>
        <taxon>Magnoliopsida</taxon>
        <taxon>eudicotyledons</taxon>
        <taxon>Gunneridae</taxon>
        <taxon>Pentapetalae</taxon>
        <taxon>rosids</taxon>
        <taxon>malvids</taxon>
        <taxon>Sapindales</taxon>
        <taxon>Sapindaceae</taxon>
        <taxon>Hippocastanoideae</taxon>
        <taxon>Acereae</taxon>
        <taxon>Acer</taxon>
    </lineage>
</organism>
<evidence type="ECO:0000256" key="1">
    <source>
        <dbReference type="ARBA" id="ARBA00023303"/>
    </source>
</evidence>
<reference evidence="5" key="1">
    <citation type="journal article" date="2019" name="Gigascience">
        <title>De novo genome assembly of the endangered Acer yangbiense, a plant species with extremely small populations endemic to Yunnan Province, China.</title>
        <authorList>
            <person name="Yang J."/>
            <person name="Wariss H.M."/>
            <person name="Tao L."/>
            <person name="Zhang R."/>
            <person name="Yun Q."/>
            <person name="Hollingsworth P."/>
            <person name="Dao Z."/>
            <person name="Luo G."/>
            <person name="Guo H."/>
            <person name="Ma Y."/>
            <person name="Sun W."/>
        </authorList>
    </citation>
    <scope>NUCLEOTIDE SEQUENCE [LARGE SCALE GENOMIC DNA]</scope>
    <source>
        <strain evidence="5">cv. Malutang</strain>
    </source>
</reference>
<evidence type="ECO:0000313" key="5">
    <source>
        <dbReference type="Proteomes" id="UP000323000"/>
    </source>
</evidence>
<dbReference type="Proteomes" id="UP000323000">
    <property type="component" value="Chromosome 2"/>
</dbReference>
<feature type="transmembrane region" description="Helical" evidence="3">
    <location>
        <begin position="220"/>
        <end position="241"/>
    </location>
</feature>
<dbReference type="EMBL" id="VAHF01000002">
    <property type="protein sequence ID" value="TXG71186.1"/>
    <property type="molecule type" value="Genomic_DNA"/>
</dbReference>
<feature type="transmembrane region" description="Helical" evidence="3">
    <location>
        <begin position="168"/>
        <end position="188"/>
    </location>
</feature>
<dbReference type="GO" id="GO:0034220">
    <property type="term" value="P:monoatomic ion transmembrane transport"/>
    <property type="evidence" value="ECO:0007669"/>
    <property type="project" value="UniProtKB-KW"/>
</dbReference>
<protein>
    <submittedName>
        <fullName evidence="4">Uncharacterized protein</fullName>
    </submittedName>
</protein>
<evidence type="ECO:0000256" key="2">
    <source>
        <dbReference type="SAM" id="MobiDB-lite"/>
    </source>
</evidence>
<dbReference type="PANTHER" id="PTHR45651">
    <property type="entry name" value="CYCLIC NUCLEOTIDE-GATED ION CHANNEL 15-RELATED-RELATED"/>
    <property type="match status" value="1"/>
</dbReference>
<keyword evidence="3" id="KW-0472">Membrane</keyword>
<sequence>MVQHTIFCLMVNKANAVKMDQAQEGRSVWPAKTDGPDQVRSAVDALRTKPGTVAGRGACYTVTVRRTGPPRHVDPAGQSSRTERRTGPAGRPKWRQQANNLPRNNGEGGQQQKHRIIQLWEIVTSFDWINFTKFLLHLVSVTMDPWLYYVPEIDTSGDNQKYRLVPNYKLAFCLLIPYPIFIVHRMIIRVCQKKEEKRMKIRGFDHPNEQTDKVGIVKQLISEGGPGIVAFLLVIILLSSMKSSDSFVFLVVMVPFLIFYSVRICQIYTWTMSIQTTRMGKIWLNLVLYLYGGHVFGGMWYSFAIKKKVSCWNNACIHGKENCSLVNGKYLQIGYNIKNTTYLDDSCNNKNLGIFKDAFESGIVEIKHKFLVKVVYGFRWGLQNLSGFGQNLEPSTYIWENMFVIFIAVYGVAMFTYFIGNMQMYIQERDIANKSKQKNVQPKEETLENDV</sequence>
<keyword evidence="1" id="KW-0407">Ion channel</keyword>
<feature type="transmembrane region" description="Helical" evidence="3">
    <location>
        <begin position="282"/>
        <end position="303"/>
    </location>
</feature>
<keyword evidence="1" id="KW-0813">Transport</keyword>
<feature type="transmembrane region" description="Helical" evidence="3">
    <location>
        <begin position="397"/>
        <end position="419"/>
    </location>
</feature>
<dbReference type="GO" id="GO:0030552">
    <property type="term" value="F:cAMP binding"/>
    <property type="evidence" value="ECO:0007669"/>
    <property type="project" value="UniProtKB-KW"/>
</dbReference>
<keyword evidence="1" id="KW-0406">Ion transport</keyword>
<feature type="transmembrane region" description="Helical" evidence="3">
    <location>
        <begin position="247"/>
        <end position="270"/>
    </location>
</feature>
<evidence type="ECO:0000313" key="4">
    <source>
        <dbReference type="EMBL" id="TXG71186.1"/>
    </source>
</evidence>
<feature type="region of interest" description="Disordered" evidence="2">
    <location>
        <begin position="66"/>
        <end position="110"/>
    </location>
</feature>
<name>A0A5C7IRV5_9ROSI</name>
<keyword evidence="5" id="KW-1185">Reference proteome</keyword>
<dbReference type="GO" id="GO:0016020">
    <property type="term" value="C:membrane"/>
    <property type="evidence" value="ECO:0007669"/>
    <property type="project" value="UniProtKB-SubCell"/>
</dbReference>
<dbReference type="PANTHER" id="PTHR45651:SF5">
    <property type="entry name" value="CYCLIC NUCLEOTIDE-GATED ION CHANNEL 1"/>
    <property type="match status" value="1"/>
</dbReference>
<comment type="caution">
    <text evidence="4">The sequence shown here is derived from an EMBL/GenBank/DDBJ whole genome shotgun (WGS) entry which is preliminary data.</text>
</comment>
<gene>
    <name evidence="4" type="ORF">EZV62_006121</name>
</gene>
<dbReference type="OrthoDB" id="1746595at2759"/>
<dbReference type="AlphaFoldDB" id="A0A5C7IRV5"/>
<keyword evidence="3" id="KW-0812">Transmembrane</keyword>
<proteinExistence type="predicted"/>
<evidence type="ECO:0000256" key="3">
    <source>
        <dbReference type="SAM" id="Phobius"/>
    </source>
</evidence>